<gene>
    <name evidence="4" type="ORF">H4R26_001711</name>
</gene>
<feature type="compositionally biased region" description="Low complexity" evidence="1">
    <location>
        <begin position="76"/>
        <end position="124"/>
    </location>
</feature>
<feature type="chain" id="PRO_5040946400" evidence="3">
    <location>
        <begin position="20"/>
        <end position="304"/>
    </location>
</feature>
<keyword evidence="2" id="KW-0472">Membrane</keyword>
<keyword evidence="3" id="KW-0732">Signal</keyword>
<evidence type="ECO:0000256" key="3">
    <source>
        <dbReference type="SAM" id="SignalP"/>
    </source>
</evidence>
<keyword evidence="2" id="KW-0812">Transmembrane</keyword>
<evidence type="ECO:0000313" key="5">
    <source>
        <dbReference type="Proteomes" id="UP001150907"/>
    </source>
</evidence>
<reference evidence="4" key="1">
    <citation type="submission" date="2022-07" db="EMBL/GenBank/DDBJ databases">
        <title>Phylogenomic reconstructions and comparative analyses of Kickxellomycotina fungi.</title>
        <authorList>
            <person name="Reynolds N.K."/>
            <person name="Stajich J.E."/>
            <person name="Barry K."/>
            <person name="Grigoriev I.V."/>
            <person name="Crous P."/>
            <person name="Smith M.E."/>
        </authorList>
    </citation>
    <scope>NUCLEOTIDE SEQUENCE</scope>
    <source>
        <strain evidence="4">IMI 214461</strain>
    </source>
</reference>
<name>A0A9W8BLB9_9FUNG</name>
<keyword evidence="5" id="KW-1185">Reference proteome</keyword>
<proteinExistence type="predicted"/>
<organism evidence="4 5">
    <name type="scientific">Coemansia thaxteri</name>
    <dbReference type="NCBI Taxonomy" id="2663907"/>
    <lineage>
        <taxon>Eukaryota</taxon>
        <taxon>Fungi</taxon>
        <taxon>Fungi incertae sedis</taxon>
        <taxon>Zoopagomycota</taxon>
        <taxon>Kickxellomycotina</taxon>
        <taxon>Kickxellomycetes</taxon>
        <taxon>Kickxellales</taxon>
        <taxon>Kickxellaceae</taxon>
        <taxon>Coemansia</taxon>
    </lineage>
</organism>
<feature type="compositionally biased region" description="Low complexity" evidence="1">
    <location>
        <begin position="132"/>
        <end position="145"/>
    </location>
</feature>
<feature type="transmembrane region" description="Helical" evidence="2">
    <location>
        <begin position="283"/>
        <end position="303"/>
    </location>
</feature>
<comment type="caution">
    <text evidence="4">The sequence shown here is derived from an EMBL/GenBank/DDBJ whole genome shotgun (WGS) entry which is preliminary data.</text>
</comment>
<accession>A0A9W8BLB9</accession>
<keyword evidence="2" id="KW-1133">Transmembrane helix</keyword>
<evidence type="ECO:0000256" key="1">
    <source>
        <dbReference type="SAM" id="MobiDB-lite"/>
    </source>
</evidence>
<dbReference type="OrthoDB" id="5582879at2759"/>
<evidence type="ECO:0000256" key="2">
    <source>
        <dbReference type="SAM" id="Phobius"/>
    </source>
</evidence>
<dbReference type="Proteomes" id="UP001150907">
    <property type="component" value="Unassembled WGS sequence"/>
</dbReference>
<protein>
    <submittedName>
        <fullName evidence="4">Uncharacterized protein</fullName>
    </submittedName>
</protein>
<evidence type="ECO:0000313" key="4">
    <source>
        <dbReference type="EMBL" id="KAJ2005869.1"/>
    </source>
</evidence>
<dbReference type="AlphaFoldDB" id="A0A9W8BLB9"/>
<sequence>MKLLSPIILLSAALVAVSGAGSGNAPQKRDIFDNIGQGIEDAFNNIGQAIGIGHADDPNSTTAFSTTPAPKQSLTSAASTPSSSASVASAGTSRSSSSSSSSQKPASGASKSATSTQTTATDNNDGADTDTADATTSSPSPTPTGEKCSGSDKRCPTVGQAQYQQCVNNVWTNFKCGSSLVCGYDSSKAVACMSSDLATMTYESCSGNSKRCSPTDTTKYQQCNGSYWVNYSCGDSSKCSTDSNKNVVCLSPSDTGAAAATDTYRINTPSAFVPSAAPPPARLSVGAIAAVLAAAAVGLSAFVV</sequence>
<dbReference type="EMBL" id="JANBQF010000082">
    <property type="protein sequence ID" value="KAJ2005869.1"/>
    <property type="molecule type" value="Genomic_DNA"/>
</dbReference>
<feature type="signal peptide" evidence="3">
    <location>
        <begin position="1"/>
        <end position="19"/>
    </location>
</feature>
<feature type="compositionally biased region" description="Polar residues" evidence="1">
    <location>
        <begin position="58"/>
        <end position="75"/>
    </location>
</feature>
<feature type="region of interest" description="Disordered" evidence="1">
    <location>
        <begin position="53"/>
        <end position="152"/>
    </location>
</feature>